<feature type="compositionally biased region" description="Low complexity" evidence="1">
    <location>
        <begin position="83"/>
        <end position="97"/>
    </location>
</feature>
<feature type="compositionally biased region" description="Low complexity" evidence="1">
    <location>
        <begin position="751"/>
        <end position="760"/>
    </location>
</feature>
<proteinExistence type="predicted"/>
<feature type="region of interest" description="Disordered" evidence="1">
    <location>
        <begin position="565"/>
        <end position="889"/>
    </location>
</feature>
<evidence type="ECO:0000256" key="1">
    <source>
        <dbReference type="SAM" id="MobiDB-lite"/>
    </source>
</evidence>
<feature type="compositionally biased region" description="Basic residues" evidence="1">
    <location>
        <begin position="242"/>
        <end position="252"/>
    </location>
</feature>
<feature type="compositionally biased region" description="Polar residues" evidence="1">
    <location>
        <begin position="1"/>
        <end position="33"/>
    </location>
</feature>
<feature type="compositionally biased region" description="Basic and acidic residues" evidence="1">
    <location>
        <begin position="331"/>
        <end position="342"/>
    </location>
</feature>
<reference evidence="2 3" key="1">
    <citation type="journal article" date="2019" name="Environ. Microbiol.">
        <title>At the nexus of three kingdoms: the genome of the mycorrhizal fungus Gigaspora margarita provides insights into plant, endobacterial and fungal interactions.</title>
        <authorList>
            <person name="Venice F."/>
            <person name="Ghignone S."/>
            <person name="Salvioli di Fossalunga A."/>
            <person name="Amselem J."/>
            <person name="Novero M."/>
            <person name="Xianan X."/>
            <person name="Sedzielewska Toro K."/>
            <person name="Morin E."/>
            <person name="Lipzen A."/>
            <person name="Grigoriev I.V."/>
            <person name="Henrissat B."/>
            <person name="Martin F.M."/>
            <person name="Bonfante P."/>
        </authorList>
    </citation>
    <scope>NUCLEOTIDE SEQUENCE [LARGE SCALE GENOMIC DNA]</scope>
    <source>
        <strain evidence="2 3">BEG34</strain>
    </source>
</reference>
<accession>A0A8H4AR31</accession>
<feature type="region of interest" description="Disordered" evidence="1">
    <location>
        <begin position="1"/>
        <end position="101"/>
    </location>
</feature>
<feature type="compositionally biased region" description="Polar residues" evidence="1">
    <location>
        <begin position="795"/>
        <end position="808"/>
    </location>
</feature>
<name>A0A8H4AR31_GIGMA</name>
<dbReference type="EMBL" id="WTPW01000309">
    <property type="protein sequence ID" value="KAF0524797.1"/>
    <property type="molecule type" value="Genomic_DNA"/>
</dbReference>
<feature type="compositionally biased region" description="Polar residues" evidence="1">
    <location>
        <begin position="186"/>
        <end position="217"/>
    </location>
</feature>
<feature type="compositionally biased region" description="Polar residues" evidence="1">
    <location>
        <begin position="605"/>
        <end position="615"/>
    </location>
</feature>
<feature type="compositionally biased region" description="Polar residues" evidence="1">
    <location>
        <begin position="365"/>
        <end position="375"/>
    </location>
</feature>
<feature type="compositionally biased region" description="Polar residues" evidence="1">
    <location>
        <begin position="827"/>
        <end position="841"/>
    </location>
</feature>
<feature type="region of interest" description="Disordered" evidence="1">
    <location>
        <begin position="161"/>
        <end position="396"/>
    </location>
</feature>
<sequence length="889" mass="98632">MNSRKASISHVMNDSPTAATSSDHHLPSNSGHSLRNLLSDDGPAPQHASSQQQYHHSAGNNGGLSNGTYGTYPNEQGREYYSHVQQQQPQQPVHNQPIPSLEQNNRQSYDVSADADEASKTLILLSQRPPSSHYGSSRDHYSSKDNTQPISEVEIATTISSLSHSPDDTKSIHPQINQKSRAKNSMAISSLISGDESTSSDPIQSMQAAPNSTQETMQRYYHHHQHHDQYTDETRNGDIPSHHHNHHPHHHQTQNQQNVDYHPYNANNNSNGRKSAKRPLNVSPNLSIPKGFSSKKNPQKRRPSDPNESIQRKIHRSPDHMPYPSGGQKFSDLREHLEEQKQPVHMVPVSQVGPANPMDWDHQMPPQQYHQSRSLHNGPPNDHPARYQPKTNGSPPMPADKSMNIKPHYVVNPNERSLTKTSPSIHPSNGYVPGVGADGIVGNPDIPQPSPHQPITQSIPQQNGQIRQSSHPNFCRMYNDMQKHNTKKKRNASHAYISYMIYTKSLQDGGKDFNMPPNNNMIHNRPPMMPEGSPPMNNEHGMANPSIVHHHHPSQINGSGIYTRMDRMEHPGYPLQPSNTGYIHPEVSPQNVPPRRVSDSPMHPQPNSSSMTLSCGYSPHGPPVPEPQPPHNSHRHSQHTSPSLLATHVQPQNHSIRHNPSMPNLHSSMASDPQHRTPPSPLSRSGSVPRQPQPTTTLPPLQSSPPHSQSMHHHHHHPTPHHVHHYSQDHQSHPSHTHHPHVHQGHHYHQPHSSQPSYMSQPPPTQSPSPHLYNGKASPVPPPPLIPQSPAMNHYHSSQGLISQNGSRLPSVGSHHHSSQPPEPVGPSNSSQHQIISQPLTNFLRDQPNAYGSAHPHNIQPNGLSPVGPPSHVGPPLNSGPRSGPNGYY</sequence>
<feature type="compositionally biased region" description="Basic residues" evidence="1">
    <location>
        <begin position="733"/>
        <end position="750"/>
    </location>
</feature>
<feature type="region of interest" description="Disordered" evidence="1">
    <location>
        <begin position="124"/>
        <end position="148"/>
    </location>
</feature>
<dbReference type="Proteomes" id="UP000439903">
    <property type="component" value="Unassembled WGS sequence"/>
</dbReference>
<feature type="compositionally biased region" description="Basic and acidic residues" evidence="1">
    <location>
        <begin position="227"/>
        <end position="236"/>
    </location>
</feature>
<keyword evidence="3" id="KW-1185">Reference proteome</keyword>
<protein>
    <submittedName>
        <fullName evidence="2">Uncharacterized protein</fullName>
    </submittedName>
</protein>
<feature type="compositionally biased region" description="Low complexity" evidence="1">
    <location>
        <begin position="43"/>
        <end position="58"/>
    </location>
</feature>
<feature type="compositionally biased region" description="Polar residues" evidence="1">
    <location>
        <begin position="639"/>
        <end position="654"/>
    </location>
</feature>
<gene>
    <name evidence="2" type="ORF">F8M41_014957</name>
</gene>
<feature type="compositionally biased region" description="Polar residues" evidence="1">
    <location>
        <begin position="661"/>
        <end position="671"/>
    </location>
</feature>
<evidence type="ECO:0000313" key="2">
    <source>
        <dbReference type="EMBL" id="KAF0524797.1"/>
    </source>
</evidence>
<comment type="caution">
    <text evidence="2">The sequence shown here is derived from an EMBL/GenBank/DDBJ whole genome shotgun (WGS) entry which is preliminary data.</text>
</comment>
<feature type="compositionally biased region" description="Pro residues" evidence="1">
    <location>
        <begin position="620"/>
        <end position="630"/>
    </location>
</feature>
<feature type="compositionally biased region" description="Low complexity" evidence="1">
    <location>
        <begin position="693"/>
        <end position="709"/>
    </location>
</feature>
<evidence type="ECO:0000313" key="3">
    <source>
        <dbReference type="Proteomes" id="UP000439903"/>
    </source>
</evidence>
<organism evidence="2 3">
    <name type="scientific">Gigaspora margarita</name>
    <dbReference type="NCBI Taxonomy" id="4874"/>
    <lineage>
        <taxon>Eukaryota</taxon>
        <taxon>Fungi</taxon>
        <taxon>Fungi incertae sedis</taxon>
        <taxon>Mucoromycota</taxon>
        <taxon>Glomeromycotina</taxon>
        <taxon>Glomeromycetes</taxon>
        <taxon>Diversisporales</taxon>
        <taxon>Gigasporaceae</taxon>
        <taxon>Gigaspora</taxon>
    </lineage>
</organism>
<dbReference type="AlphaFoldDB" id="A0A8H4AR31"/>
<dbReference type="OrthoDB" id="2246292at2759"/>
<feature type="compositionally biased region" description="Basic residues" evidence="1">
    <location>
        <begin position="710"/>
        <end position="725"/>
    </location>
</feature>